<reference evidence="1" key="1">
    <citation type="journal article" date="2015" name="Genome Announc.">
        <title>Complete Genome Sequence of the Bacteriochlorophyll b-Producing Photosynthetic Bacterium Blastochloris viridis.</title>
        <authorList>
            <person name="Tsukatani Y."/>
            <person name="Hirose Y."/>
            <person name="Harada J."/>
            <person name="Misawa N."/>
            <person name="Mori K."/>
            <person name="Inoue K."/>
            <person name="Tamiaki H."/>
        </authorList>
    </citation>
    <scope>NUCLEOTIDE SEQUENCE [LARGE SCALE GENOMIC DNA]</scope>
    <source>
        <strain evidence="1">DSM 133</strain>
    </source>
</reference>
<evidence type="ECO:0000313" key="1">
    <source>
        <dbReference type="EMBL" id="BAS00992.1"/>
    </source>
</evidence>
<evidence type="ECO:0000313" key="3">
    <source>
        <dbReference type="Proteomes" id="UP000065734"/>
    </source>
</evidence>
<dbReference type="AlphaFoldDB" id="A0A0H5BK74"/>
<sequence>MPLRHRRPLAVILGTNEIASAVAVFLHRQHYSVVLSYDPNPPVIRRGMAFHDVLYDDPCQLEGVVGQRAETWPELVYALSAPDAVAVTRLGLTDLIVHGQIAVLVDARMQKYAVTPDLRHLAGVTVGLGPGFRVGFNCDVAVETRPANNGKVVDAGTTDAADGIPSLLGEFGRERLVYSDRAGRWRTAIEIGTRVFRGFTVGHLDGLPVAAPLDGMLRGVVRDGLLVPARTKLLEVDPRGRKARWTGIDERPRAIAFATLQAVRRRTEAALPRPETLQPATAS</sequence>
<reference evidence="3" key="3">
    <citation type="journal article" date="2016" name="Genome Announc.">
        <title>Revised genome sequence of the purple photosynthetic bacterium Blastochloris viridis.</title>
        <authorList>
            <person name="Liu L.N."/>
            <person name="Faulkner M."/>
            <person name="Liu X."/>
            <person name="Huang F."/>
            <person name="Darby A.C."/>
            <person name="Hall N."/>
        </authorList>
    </citation>
    <scope>NUCLEOTIDE SEQUENCE [LARGE SCALE GENOMIC DNA]</scope>
    <source>
        <strain evidence="3">ATCC 19567 / DSM 133 / F</strain>
    </source>
</reference>
<dbReference type="EMBL" id="AP014854">
    <property type="protein sequence ID" value="BAS00992.1"/>
    <property type="molecule type" value="Genomic_DNA"/>
</dbReference>
<dbReference type="Proteomes" id="UP000065734">
    <property type="component" value="Chromosome I"/>
</dbReference>
<organism evidence="2 3">
    <name type="scientific">Blastochloris viridis</name>
    <name type="common">Rhodopseudomonas viridis</name>
    <dbReference type="NCBI Taxonomy" id="1079"/>
    <lineage>
        <taxon>Bacteria</taxon>
        <taxon>Pseudomonadati</taxon>
        <taxon>Pseudomonadota</taxon>
        <taxon>Alphaproteobacteria</taxon>
        <taxon>Hyphomicrobiales</taxon>
        <taxon>Blastochloridaceae</taxon>
        <taxon>Blastochloris</taxon>
    </lineage>
</organism>
<proteinExistence type="predicted"/>
<name>A0A0H5BK74_BLAVI</name>
<dbReference type="KEGG" id="bvr:BVIR_1356"/>
<dbReference type="RefSeq" id="WP_055036978.1">
    <property type="nucleotide sequence ID" value="NZ_AP014854.2"/>
</dbReference>
<accession>A0A0H5BK74</accession>
<reference evidence="2" key="2">
    <citation type="submission" date="2015-11" db="EMBL/GenBank/DDBJ databases">
        <authorList>
            <person name="Zhang Y."/>
            <person name="Guo Z."/>
        </authorList>
    </citation>
    <scope>NUCLEOTIDE SEQUENCE</scope>
    <source>
        <strain evidence="2">1</strain>
    </source>
</reference>
<dbReference type="STRING" id="1079.BVIR_1356"/>
<gene>
    <name evidence="1" type="ORF">BV133_3398</name>
    <name evidence="2" type="ORF">BVIRIDIS_08010</name>
</gene>
<dbReference type="EMBL" id="LN907867">
    <property type="protein sequence ID" value="CUU41805.1"/>
    <property type="molecule type" value="Genomic_DNA"/>
</dbReference>
<evidence type="ECO:0000313" key="2">
    <source>
        <dbReference type="EMBL" id="CUU41805.1"/>
    </source>
</evidence>
<protein>
    <submittedName>
        <fullName evidence="2">Selenium-dependent molybdenum hydroxylase systemprotein, YqeB family</fullName>
    </submittedName>
    <submittedName>
        <fullName evidence="1">Xanthine and CO dehydrogenases maturation factor</fullName>
    </submittedName>
</protein>
<keyword evidence="3" id="KW-1185">Reference proteome</keyword>